<proteinExistence type="predicted"/>
<dbReference type="Pfam" id="PF25990">
    <property type="entry name" value="Beta-barrel_YknX"/>
    <property type="match status" value="1"/>
</dbReference>
<dbReference type="AlphaFoldDB" id="A0A6G7WIZ6"/>
<evidence type="ECO:0000256" key="2">
    <source>
        <dbReference type="SAM" id="Phobius"/>
    </source>
</evidence>
<dbReference type="Proteomes" id="UP000501830">
    <property type="component" value="Chromosome"/>
</dbReference>
<dbReference type="PANTHER" id="PTHR30469">
    <property type="entry name" value="MULTIDRUG RESISTANCE PROTEIN MDTA"/>
    <property type="match status" value="1"/>
</dbReference>
<dbReference type="GO" id="GO:1990281">
    <property type="term" value="C:efflux pump complex"/>
    <property type="evidence" value="ECO:0007669"/>
    <property type="project" value="TreeGrafter"/>
</dbReference>
<keyword evidence="2" id="KW-1133">Transmembrane helix</keyword>
<dbReference type="InterPro" id="IPR058627">
    <property type="entry name" value="MdtA-like_C"/>
</dbReference>
<dbReference type="KEGG" id="jpo:G7058_09160"/>
<dbReference type="Gene3D" id="2.40.30.170">
    <property type="match status" value="1"/>
</dbReference>
<feature type="domain" description="YknX-like beta-barrel" evidence="4">
    <location>
        <begin position="210"/>
        <end position="290"/>
    </location>
</feature>
<dbReference type="InterPro" id="IPR058636">
    <property type="entry name" value="Beta-barrel_YknX"/>
</dbReference>
<keyword evidence="1" id="KW-0175">Coiled coil</keyword>
<dbReference type="EMBL" id="CP049889">
    <property type="protein sequence ID" value="QIK52189.1"/>
    <property type="molecule type" value="Genomic_DNA"/>
</dbReference>
<sequence length="373" mass="41754">MKKKKWLWLLLVPVLAFLGFIVLRFLPNNQSDAPLTMDEDPLGITYFMVPPMEQVFVNGVVKPEQSQDFHKDANLGEISDLMVTNGDIVEEDTLLYSYTNDAIQKEINQLTNEAARLETQRANTAYKQQLAIDRWYEVPQEERSQTLDEIYMEFNLSEIDSQITEQYANIELLESEVYTEVLAPFKGKVVIPEEKTAEAPLMKLISENFYVSGTLNEKDLEKVKVDQAADITVVSTNFTTLGKVSFVDTTPTEANSDPYSGMATMSSYPVKLSFDSLEGIVNGYHVQATIQLEETQIMIPTEAIHKEGDTAYVLVNDFGTVAKRTLQLGDETAEGTLITSGLEAEDEIILSSETPVQEGDILDPGMMEMPEGE</sequence>
<dbReference type="Gene3D" id="2.40.420.20">
    <property type="match status" value="1"/>
</dbReference>
<dbReference type="GeneID" id="94553451"/>
<evidence type="ECO:0000256" key="1">
    <source>
        <dbReference type="SAM" id="Coils"/>
    </source>
</evidence>
<dbReference type="RefSeq" id="WP_166063253.1">
    <property type="nucleotide sequence ID" value="NZ_CP049889.1"/>
</dbReference>
<accession>A0A6G7WIZ6</accession>
<keyword evidence="2" id="KW-0472">Membrane</keyword>
<dbReference type="Pfam" id="PF25967">
    <property type="entry name" value="RND-MFP_C"/>
    <property type="match status" value="1"/>
</dbReference>
<reference evidence="5 6" key="1">
    <citation type="journal article" date="2017" name="Int. J. Syst. Evol. Microbiol.">
        <title>Jeotgalibaca porci sp. nov. and Jeotgalibaca arthritidis sp. nov., isolated from pigs, and emended description of the genus Jeotgalibaca.</title>
        <authorList>
            <person name="Zamora L."/>
            <person name="Perez-Sancho M."/>
            <person name="Dominguez L."/>
            <person name="Fernandez-Garayzabal J.F."/>
            <person name="Vela A.I."/>
        </authorList>
    </citation>
    <scope>NUCLEOTIDE SEQUENCE [LARGE SCALE GENOMIC DNA]</scope>
    <source>
        <strain evidence="5 6">CCUG 69148</strain>
    </source>
</reference>
<evidence type="ECO:0000313" key="5">
    <source>
        <dbReference type="EMBL" id="QIK52189.1"/>
    </source>
</evidence>
<dbReference type="GO" id="GO:0015562">
    <property type="term" value="F:efflux transmembrane transporter activity"/>
    <property type="evidence" value="ECO:0007669"/>
    <property type="project" value="TreeGrafter"/>
</dbReference>
<evidence type="ECO:0000259" key="4">
    <source>
        <dbReference type="Pfam" id="PF25990"/>
    </source>
</evidence>
<evidence type="ECO:0000313" key="6">
    <source>
        <dbReference type="Proteomes" id="UP000501830"/>
    </source>
</evidence>
<feature type="coiled-coil region" evidence="1">
    <location>
        <begin position="100"/>
        <end position="127"/>
    </location>
</feature>
<gene>
    <name evidence="5" type="ORF">G7058_09160</name>
</gene>
<name>A0A6G7WIZ6_9LACT</name>
<evidence type="ECO:0000259" key="3">
    <source>
        <dbReference type="Pfam" id="PF25967"/>
    </source>
</evidence>
<feature type="transmembrane region" description="Helical" evidence="2">
    <location>
        <begin position="7"/>
        <end position="26"/>
    </location>
</feature>
<dbReference type="PANTHER" id="PTHR30469:SF15">
    <property type="entry name" value="HLYD FAMILY OF SECRETION PROTEINS"/>
    <property type="match status" value="1"/>
</dbReference>
<keyword evidence="6" id="KW-1185">Reference proteome</keyword>
<keyword evidence="2" id="KW-0812">Transmembrane</keyword>
<organism evidence="5 6">
    <name type="scientific">Jeotgalibaca porci</name>
    <dbReference type="NCBI Taxonomy" id="1868793"/>
    <lineage>
        <taxon>Bacteria</taxon>
        <taxon>Bacillati</taxon>
        <taxon>Bacillota</taxon>
        <taxon>Bacilli</taxon>
        <taxon>Lactobacillales</taxon>
        <taxon>Carnobacteriaceae</taxon>
        <taxon>Jeotgalibaca</taxon>
    </lineage>
</organism>
<protein>
    <submittedName>
        <fullName evidence="5">Efflux RND transporter periplasmic adaptor subunit</fullName>
    </submittedName>
</protein>
<feature type="domain" description="Multidrug resistance protein MdtA-like C-terminal permuted SH3" evidence="3">
    <location>
        <begin position="297"/>
        <end position="351"/>
    </location>
</feature>